<protein>
    <submittedName>
        <fullName evidence="1">Insect cuticle protein</fullName>
    </submittedName>
</protein>
<proteinExistence type="predicted"/>
<organism evidence="1 2">
    <name type="scientific">Holotrichia oblita</name>
    <name type="common">Chafer beetle</name>
    <dbReference type="NCBI Taxonomy" id="644536"/>
    <lineage>
        <taxon>Eukaryota</taxon>
        <taxon>Metazoa</taxon>
        <taxon>Ecdysozoa</taxon>
        <taxon>Arthropoda</taxon>
        <taxon>Hexapoda</taxon>
        <taxon>Insecta</taxon>
        <taxon>Pterygota</taxon>
        <taxon>Neoptera</taxon>
        <taxon>Endopterygota</taxon>
        <taxon>Coleoptera</taxon>
        <taxon>Polyphaga</taxon>
        <taxon>Scarabaeiformia</taxon>
        <taxon>Scarabaeidae</taxon>
        <taxon>Melolonthinae</taxon>
        <taxon>Holotrichia</taxon>
    </lineage>
</organism>
<evidence type="ECO:0000313" key="1">
    <source>
        <dbReference type="EMBL" id="KAI4463464.1"/>
    </source>
</evidence>
<keyword evidence="2" id="KW-1185">Reference proteome</keyword>
<sequence>MNFSSTSVREKVSPVSISNSVRVSVPVIVRGLGDARNIMGWSWIKLMIFFAFLITPILTAPAPGEALLNLTRDEKGRYKFSLISTNVTRTEQSFLDGSVKGSYSYLTPGNKRQTVLYSTGYDGLTIEGKYPSKADGEPEDLLEVTAAKKQFTVIAENIKKYFTTYGGDKPVIDLSRQEFLKAVSKILNPELKPVFTPGDGIIKNEYIFSA</sequence>
<gene>
    <name evidence="1" type="ORF">MML48_4g00013463</name>
</gene>
<reference evidence="1" key="1">
    <citation type="submission" date="2022-04" db="EMBL/GenBank/DDBJ databases">
        <title>Chromosome-scale genome assembly of Holotrichia oblita Faldermann.</title>
        <authorList>
            <person name="Rongchong L."/>
        </authorList>
    </citation>
    <scope>NUCLEOTIDE SEQUENCE</scope>
    <source>
        <strain evidence="1">81SQS9</strain>
    </source>
</reference>
<name>A0ACB9T9N7_HOLOL</name>
<accession>A0ACB9T9N7</accession>
<comment type="caution">
    <text evidence="1">The sequence shown here is derived from an EMBL/GenBank/DDBJ whole genome shotgun (WGS) entry which is preliminary data.</text>
</comment>
<dbReference type="Proteomes" id="UP001056778">
    <property type="component" value="Chromosome 4"/>
</dbReference>
<evidence type="ECO:0000313" key="2">
    <source>
        <dbReference type="Proteomes" id="UP001056778"/>
    </source>
</evidence>
<dbReference type="EMBL" id="CM043018">
    <property type="protein sequence ID" value="KAI4463464.1"/>
    <property type="molecule type" value="Genomic_DNA"/>
</dbReference>